<organism evidence="1 2">
    <name type="scientific">Hyphococcus aureus</name>
    <dbReference type="NCBI Taxonomy" id="2666033"/>
    <lineage>
        <taxon>Bacteria</taxon>
        <taxon>Pseudomonadati</taxon>
        <taxon>Pseudomonadota</taxon>
        <taxon>Alphaproteobacteria</taxon>
        <taxon>Parvularculales</taxon>
        <taxon>Parvularculaceae</taxon>
        <taxon>Hyphococcus</taxon>
    </lineage>
</organism>
<name>A0ABW1KWC9_9PROT</name>
<dbReference type="RefSeq" id="WP_379882492.1">
    <property type="nucleotide sequence ID" value="NZ_JBHPON010000002.1"/>
</dbReference>
<protein>
    <submittedName>
        <fullName evidence="1">Uncharacterized protein</fullName>
    </submittedName>
</protein>
<evidence type="ECO:0000313" key="1">
    <source>
        <dbReference type="EMBL" id="MFC6036279.1"/>
    </source>
</evidence>
<comment type="caution">
    <text evidence="1">The sequence shown here is derived from an EMBL/GenBank/DDBJ whole genome shotgun (WGS) entry which is preliminary data.</text>
</comment>
<dbReference type="EMBL" id="JBHPON010000002">
    <property type="protein sequence ID" value="MFC6036279.1"/>
    <property type="molecule type" value="Genomic_DNA"/>
</dbReference>
<accession>A0ABW1KWC9</accession>
<dbReference type="Proteomes" id="UP001596116">
    <property type="component" value="Unassembled WGS sequence"/>
</dbReference>
<sequence length="163" mass="18217">MEQIASHCGNSYQGKVVSTDAADADFAQKKLVMQVRECSEDELRIPFHVGGDHSRTWVISRTEEGLRLKHDHRHADGSEDAVTQYGGDSAMINAGRAEFPVDPFSIELFQREGLETSVTNVWAMEISDDVFAYELSRENRFFRVEFDLTTPVAAPPPPWGAEG</sequence>
<proteinExistence type="predicted"/>
<evidence type="ECO:0000313" key="2">
    <source>
        <dbReference type="Proteomes" id="UP001596116"/>
    </source>
</evidence>
<reference evidence="1 2" key="1">
    <citation type="submission" date="2024-09" db="EMBL/GenBank/DDBJ databases">
        <authorList>
            <person name="Zhang Z.-H."/>
        </authorList>
    </citation>
    <scope>NUCLEOTIDE SEQUENCE [LARGE SCALE GENOMIC DNA]</scope>
    <source>
        <strain evidence="1 2">HHTR114</strain>
    </source>
</reference>
<gene>
    <name evidence="1" type="ORF">ACFMB1_12045</name>
</gene>
<keyword evidence="2" id="KW-1185">Reference proteome</keyword>